<accession>A0A1K2H5J2</accession>
<dbReference type="EMBL" id="JXJT01000002">
    <property type="protein sequence ID" value="PCS04512.1"/>
    <property type="molecule type" value="Genomic_DNA"/>
</dbReference>
<dbReference type="InterPro" id="IPR029068">
    <property type="entry name" value="Glyas_Bleomycin-R_OHBP_Dase"/>
</dbReference>
<feature type="domain" description="CppA C-terminal" evidence="2">
    <location>
        <begin position="112"/>
        <end position="220"/>
    </location>
</feature>
<evidence type="ECO:0000259" key="2">
    <source>
        <dbReference type="Pfam" id="PF14507"/>
    </source>
</evidence>
<dbReference type="Proteomes" id="UP000218979">
    <property type="component" value="Unassembled WGS sequence"/>
</dbReference>
<dbReference type="AlphaFoldDB" id="A0A1K2H5J2"/>
<dbReference type="SUPFAM" id="SSF54593">
    <property type="entry name" value="Glyoxalase/Bleomycin resistance protein/Dihydroxybiphenyl dioxygenase"/>
    <property type="match status" value="1"/>
</dbReference>
<dbReference type="Pfam" id="PF14506">
    <property type="entry name" value="CppA_N"/>
    <property type="match status" value="1"/>
</dbReference>
<sequence>MKTVFDNTTKAVPVIRVNNRDLNLAFYKEVLGLKVISEENALAMLGSQSAKTHMDTRLILEESPSMRTRAVNGVKKLRKIVIESPEFTEGFEATSPEGDVFEIVPSQSESQDIKITEIQLNTSNLENTLAFYVEGFGLTEKKNAVQLPFGKISYFEAQGPDLLASPEEVWDLEIIEFEVVPEVDLHQIASQLDDLGLDYYVDKKGKILTLTDGQNLEIWFVK</sequence>
<keyword evidence="6" id="KW-1185">Reference proteome</keyword>
<evidence type="ECO:0000313" key="3">
    <source>
        <dbReference type="EMBL" id="PCS04512.1"/>
    </source>
</evidence>
<dbReference type="EMBL" id="FPKS01000002">
    <property type="protein sequence ID" value="SFZ71347.1"/>
    <property type="molecule type" value="Genomic_DNA"/>
</dbReference>
<evidence type="ECO:0000259" key="1">
    <source>
        <dbReference type="Pfam" id="PF14506"/>
    </source>
</evidence>
<dbReference type="Proteomes" id="UP000185655">
    <property type="component" value="Unassembled WGS sequence"/>
</dbReference>
<organism evidence="4 5">
    <name type="scientific">Pseudolactococcus chungangensis CAU 28 = DSM 22330</name>
    <dbReference type="NCBI Taxonomy" id="1122154"/>
    <lineage>
        <taxon>Bacteria</taxon>
        <taxon>Bacillati</taxon>
        <taxon>Bacillota</taxon>
        <taxon>Bacilli</taxon>
        <taxon>Lactobacillales</taxon>
        <taxon>Streptococcaceae</taxon>
        <taxon>Pseudolactococcus</taxon>
    </lineage>
</organism>
<proteinExistence type="predicted"/>
<evidence type="ECO:0000313" key="4">
    <source>
        <dbReference type="EMBL" id="SFZ71347.1"/>
    </source>
</evidence>
<dbReference type="STRING" id="1122154.SAMN02746068_00368"/>
<name>A0A1K2H5J2_9LACT</name>
<gene>
    <name evidence="3" type="ORF">RR45_GL000827</name>
    <name evidence="4" type="ORF">SAMN02746068_00368</name>
</gene>
<reference evidence="3 6" key="1">
    <citation type="submission" date="2014-12" db="EMBL/GenBank/DDBJ databases">
        <title>Draft genome sequences of 10 type strains of Lactococcus.</title>
        <authorList>
            <person name="Sun Z."/>
            <person name="Zhong Z."/>
            <person name="Liu W."/>
            <person name="Zhang W."/>
            <person name="Zhang H."/>
        </authorList>
    </citation>
    <scope>NUCLEOTIDE SEQUENCE [LARGE SCALE GENOMIC DNA]</scope>
    <source>
        <strain evidence="3 6">DSM 22330</strain>
    </source>
</reference>
<reference evidence="4 5" key="2">
    <citation type="submission" date="2016-11" db="EMBL/GenBank/DDBJ databases">
        <authorList>
            <person name="Jaros S."/>
            <person name="Januszkiewicz K."/>
            <person name="Wedrychowicz H."/>
        </authorList>
    </citation>
    <scope>NUCLEOTIDE SEQUENCE [LARGE SCALE GENOMIC DNA]</scope>
    <source>
        <strain evidence="4 5">DSM 22330</strain>
    </source>
</reference>
<evidence type="ECO:0000313" key="5">
    <source>
        <dbReference type="Proteomes" id="UP000185655"/>
    </source>
</evidence>
<feature type="domain" description="CppA N-terminal" evidence="1">
    <location>
        <begin position="12"/>
        <end position="85"/>
    </location>
</feature>
<protein>
    <submittedName>
        <fullName evidence="3">C3-degrading proteinase</fullName>
    </submittedName>
    <submittedName>
        <fullName evidence="4">CppA C-terminal</fullName>
    </submittedName>
</protein>
<evidence type="ECO:0000313" key="6">
    <source>
        <dbReference type="Proteomes" id="UP000218979"/>
    </source>
</evidence>
<dbReference type="RefSeq" id="WP_031366491.1">
    <property type="nucleotide sequence ID" value="NZ_FPKS01000002.1"/>
</dbReference>
<dbReference type="OrthoDB" id="2232397at2"/>
<dbReference type="Pfam" id="PF14507">
    <property type="entry name" value="CppA_C"/>
    <property type="match status" value="1"/>
</dbReference>
<dbReference type="InterPro" id="IPR032703">
    <property type="entry name" value="CppA_C"/>
</dbReference>
<dbReference type="InterPro" id="IPR032702">
    <property type="entry name" value="CppA_N"/>
</dbReference>
<dbReference type="Gene3D" id="3.10.180.10">
    <property type="entry name" value="2,3-Dihydroxybiphenyl 1,2-Dioxygenase, domain 1"/>
    <property type="match status" value="2"/>
</dbReference>